<dbReference type="GO" id="GO:0005789">
    <property type="term" value="C:endoplasmic reticulum membrane"/>
    <property type="evidence" value="ECO:0007669"/>
    <property type="project" value="TreeGrafter"/>
</dbReference>
<evidence type="ECO:0000256" key="1">
    <source>
        <dbReference type="ARBA" id="ARBA00004141"/>
    </source>
</evidence>
<comment type="similarity">
    <text evidence="6">Belongs to the DNAJC25 family.</text>
</comment>
<evidence type="ECO:0000256" key="2">
    <source>
        <dbReference type="ARBA" id="ARBA00022692"/>
    </source>
</evidence>
<evidence type="ECO:0000313" key="11">
    <source>
        <dbReference type="Proteomes" id="UP000054783"/>
    </source>
</evidence>
<feature type="transmembrane region" description="Helical" evidence="7">
    <location>
        <begin position="274"/>
        <end position="293"/>
    </location>
</feature>
<dbReference type="STRING" id="990121.A0A0V0ZQV2"/>
<accession>A0A0V0ZQV2</accession>
<dbReference type="OrthoDB" id="270167at2759"/>
<comment type="subcellular location">
    <subcellularLocation>
        <location evidence="1">Membrane</location>
        <topology evidence="1">Multi-pass membrane protein</topology>
    </subcellularLocation>
</comment>
<keyword evidence="3 7" id="KW-1133">Transmembrane helix</keyword>
<feature type="transmembrane region" description="Helical" evidence="7">
    <location>
        <begin position="57"/>
        <end position="77"/>
    </location>
</feature>
<dbReference type="SMART" id="SM00450">
    <property type="entry name" value="RHOD"/>
    <property type="match status" value="2"/>
</dbReference>
<sequence length="672" mass="78737">LQLAVSKLGRECSKTTSRTKLLTYEELLPLRYQCHTLPRHEELVLLLMNLRKKQLKIFILFILIHPINALLPGLYCGERICYDVLNLTRNATKKFRVKFLKPTESWLESCILIANELRYINENSEAKAKAEEQFREVAVAYETLKDEESRKNYDYMLDNPEEVYRHYWYYYRHRVTPKVDVRIVILGIILLISIIQYVSSWHKYEDAVKYMSTQAKYRLRAKEIAKERGFLSDIPKTGKKRKDKEELRQEEEAIIIAVIREFADIRGGYEKPNLSATLAGSIILLPVYIYRWLRFHVRWFWKFTIQKQEYGTEEKLHLIRKYMNMSQAQFDCINDNEKNDYLYKELWIKEKFSVWKQKKDAEEKQKMAESGQYKRMRRYLKKGMQLISTIRRRAYHTIVNSSWLAEKLANSNEKNLRILHASREGCGDYAEKHIPKSVCFDLKRSQNKNSPYNFMLPESDFFSKYVGNELGITADDHLVVYDSGTSAPSLELAARVWFTFRYFGHKSVSVLNGGLFNWMKEQNPITKDQPEVEKRNYTCREQRSLVVTYEEILNNLDEEDQQIIDCRAPNLFRGDTTMSSISGHIPGAINVPLTRLVDPDSKLILDKDKLISIFKNAGVDLHKSVICSCNSGIQACGILLILSTLGKKDIKLYDGSWTEWSQRADPENVEVD</sequence>
<protein>
    <submittedName>
        <fullName evidence="10">DnaJ-like protein subfamily C member 25</fullName>
    </submittedName>
</protein>
<feature type="domain" description="Rhodanese" evidence="9">
    <location>
        <begin position="428"/>
        <end position="527"/>
    </location>
</feature>
<dbReference type="CDD" id="cd01448">
    <property type="entry name" value="TST_Repeat_1"/>
    <property type="match status" value="1"/>
</dbReference>
<evidence type="ECO:0000256" key="7">
    <source>
        <dbReference type="SAM" id="Phobius"/>
    </source>
</evidence>
<reference evidence="10 11" key="1">
    <citation type="submission" date="2015-01" db="EMBL/GenBank/DDBJ databases">
        <title>Evolution of Trichinella species and genotypes.</title>
        <authorList>
            <person name="Korhonen P.K."/>
            <person name="Edoardo P."/>
            <person name="Giuseppe L.R."/>
            <person name="Gasser R.B."/>
        </authorList>
    </citation>
    <scope>NUCLEOTIDE SEQUENCE [LARGE SCALE GENOMIC DNA]</scope>
    <source>
        <strain evidence="10">ISS2496</strain>
    </source>
</reference>
<feature type="non-terminal residue" evidence="10">
    <location>
        <position position="1"/>
    </location>
</feature>
<dbReference type="GO" id="GO:0006457">
    <property type="term" value="P:protein folding"/>
    <property type="evidence" value="ECO:0007669"/>
    <property type="project" value="InterPro"/>
</dbReference>
<proteinExistence type="inferred from homology"/>
<dbReference type="Gene3D" id="3.40.250.10">
    <property type="entry name" value="Rhodanese-like domain"/>
    <property type="match status" value="2"/>
</dbReference>
<dbReference type="InterPro" id="IPR001623">
    <property type="entry name" value="DnaJ_domain"/>
</dbReference>
<dbReference type="InterPro" id="IPR018253">
    <property type="entry name" value="DnaJ_domain_CS"/>
</dbReference>
<dbReference type="InterPro" id="IPR044632">
    <property type="entry name" value="DNAJC25-like"/>
</dbReference>
<keyword evidence="5" id="KW-0143">Chaperone</keyword>
<dbReference type="InterPro" id="IPR001763">
    <property type="entry name" value="Rhodanese-like_dom"/>
</dbReference>
<evidence type="ECO:0000256" key="3">
    <source>
        <dbReference type="ARBA" id="ARBA00022989"/>
    </source>
</evidence>
<dbReference type="PROSITE" id="PS00636">
    <property type="entry name" value="DNAJ_1"/>
    <property type="match status" value="1"/>
</dbReference>
<gene>
    <name evidence="10" type="primary">dnajc25</name>
    <name evidence="10" type="ORF">T12_11397</name>
</gene>
<keyword evidence="11" id="KW-1185">Reference proteome</keyword>
<dbReference type="Gene3D" id="1.10.287.110">
    <property type="entry name" value="DnaJ domain"/>
    <property type="match status" value="1"/>
</dbReference>
<dbReference type="EMBL" id="JYDQ01000105">
    <property type="protein sequence ID" value="KRY14929.1"/>
    <property type="molecule type" value="Genomic_DNA"/>
</dbReference>
<comment type="caution">
    <text evidence="10">The sequence shown here is derived from an EMBL/GenBank/DDBJ whole genome shotgun (WGS) entry which is preliminary data.</text>
</comment>
<name>A0A0V0ZQV2_9BILA</name>
<dbReference type="PANTHER" id="PTHR44176">
    <property type="entry name" value="DNAJ HOMOLOG SUBFAMILY C MEMBER 25"/>
    <property type="match status" value="1"/>
</dbReference>
<dbReference type="Pfam" id="PF00581">
    <property type="entry name" value="Rhodanese"/>
    <property type="match status" value="2"/>
</dbReference>
<dbReference type="Proteomes" id="UP000054783">
    <property type="component" value="Unassembled WGS sequence"/>
</dbReference>
<dbReference type="PANTHER" id="PTHR44176:SF1">
    <property type="entry name" value="DNAJ HOMOLOG SUBFAMILY C MEMBER 25"/>
    <property type="match status" value="1"/>
</dbReference>
<dbReference type="InterPro" id="IPR036869">
    <property type="entry name" value="J_dom_sf"/>
</dbReference>
<organism evidence="10 11">
    <name type="scientific">Trichinella patagoniensis</name>
    <dbReference type="NCBI Taxonomy" id="990121"/>
    <lineage>
        <taxon>Eukaryota</taxon>
        <taxon>Metazoa</taxon>
        <taxon>Ecdysozoa</taxon>
        <taxon>Nematoda</taxon>
        <taxon>Enoplea</taxon>
        <taxon>Dorylaimia</taxon>
        <taxon>Trichinellida</taxon>
        <taxon>Trichinellidae</taxon>
        <taxon>Trichinella</taxon>
    </lineage>
</organism>
<evidence type="ECO:0000313" key="10">
    <source>
        <dbReference type="EMBL" id="KRY14929.1"/>
    </source>
</evidence>
<evidence type="ECO:0000259" key="9">
    <source>
        <dbReference type="PROSITE" id="PS50206"/>
    </source>
</evidence>
<feature type="transmembrane region" description="Helical" evidence="7">
    <location>
        <begin position="179"/>
        <end position="198"/>
    </location>
</feature>
<dbReference type="InterPro" id="IPR036873">
    <property type="entry name" value="Rhodanese-like_dom_sf"/>
</dbReference>
<keyword evidence="4 7" id="KW-0472">Membrane</keyword>
<evidence type="ECO:0000259" key="8">
    <source>
        <dbReference type="PROSITE" id="PS50076"/>
    </source>
</evidence>
<evidence type="ECO:0000256" key="6">
    <source>
        <dbReference type="ARBA" id="ARBA00024193"/>
    </source>
</evidence>
<dbReference type="PROSITE" id="PS50206">
    <property type="entry name" value="RHODANESE_3"/>
    <property type="match status" value="2"/>
</dbReference>
<dbReference type="SUPFAM" id="SSF46565">
    <property type="entry name" value="Chaperone J-domain"/>
    <property type="match status" value="1"/>
</dbReference>
<dbReference type="CDD" id="cd01449">
    <property type="entry name" value="TST_Repeat_2"/>
    <property type="match status" value="1"/>
</dbReference>
<dbReference type="AlphaFoldDB" id="A0A0V0ZQV2"/>
<dbReference type="PROSITE" id="PS50076">
    <property type="entry name" value="DNAJ_2"/>
    <property type="match status" value="1"/>
</dbReference>
<keyword evidence="2 7" id="KW-0812">Transmembrane</keyword>
<feature type="domain" description="J" evidence="8">
    <location>
        <begin position="80"/>
        <end position="157"/>
    </location>
</feature>
<evidence type="ECO:0000256" key="5">
    <source>
        <dbReference type="ARBA" id="ARBA00023186"/>
    </source>
</evidence>
<feature type="domain" description="Rhodanese" evidence="9">
    <location>
        <begin position="557"/>
        <end position="669"/>
    </location>
</feature>
<evidence type="ECO:0000256" key="4">
    <source>
        <dbReference type="ARBA" id="ARBA00023136"/>
    </source>
</evidence>
<dbReference type="SUPFAM" id="SSF52821">
    <property type="entry name" value="Rhodanese/Cell cycle control phosphatase"/>
    <property type="match status" value="2"/>
</dbReference>